<dbReference type="InterPro" id="IPR029058">
    <property type="entry name" value="AB_hydrolase_fold"/>
</dbReference>
<name>A0AAV0BBE9_PHAPC</name>
<evidence type="ECO:0000256" key="1">
    <source>
        <dbReference type="ARBA" id="ARBA00008645"/>
    </source>
</evidence>
<sequence length="389" mass="42695">MVDTLGSDKARMLVHRQPDSLDDRYSPLSASEHFQQALDVSVESLGTFRVYITQPQQKDSRNCQNSLLLGAHVQSSESDGPDRGIQFVFHHGAGYSGLSAACFAREVHSQSQAEFGVMSFDCRGHGSSRVGNGQTGPPDLSLETLSNDLVGLLETMYPNRNDSPDFVLIGHSMGGAVVTEACSKVQDRVGRVLGLVILDVVEGSAMSSLISMMPLIESRPTKFKSISECIRYHISSHTIRNLDSARISVPGLIRPSEASSYQGLISPSTVSSTTVSDPPEQEYTWVTDLRLSQPYWKEWYRGLSNKFLSQKTARLLVLAGTDRLDKDLIIGQMQGKYQLSVMASVGHCVHEDDPSKLAEIIITFARRNDTSGSDEILARLGKKPMKKKS</sequence>
<dbReference type="PANTHER" id="PTHR14189">
    <property type="entry name" value="PROTEIN PHOSPHATASE METHYLESTERASE-1 RELATED"/>
    <property type="match status" value="1"/>
</dbReference>
<evidence type="ECO:0000313" key="9">
    <source>
        <dbReference type="EMBL" id="CAH7683122.1"/>
    </source>
</evidence>
<evidence type="ECO:0000313" key="11">
    <source>
        <dbReference type="Proteomes" id="UP001153365"/>
    </source>
</evidence>
<evidence type="ECO:0000256" key="2">
    <source>
        <dbReference type="ARBA" id="ARBA00020672"/>
    </source>
</evidence>
<proteinExistence type="inferred from homology"/>
<evidence type="ECO:0000256" key="5">
    <source>
        <dbReference type="ARBA" id="ARBA00049203"/>
    </source>
</evidence>
<feature type="active site" evidence="7">
    <location>
        <position position="347"/>
    </location>
</feature>
<evidence type="ECO:0000256" key="3">
    <source>
        <dbReference type="ARBA" id="ARBA00022487"/>
    </source>
</evidence>
<reference evidence="9" key="1">
    <citation type="submission" date="2022-06" db="EMBL/GenBank/DDBJ databases">
        <authorList>
            <consortium name="SYNGENTA / RWTH Aachen University"/>
        </authorList>
    </citation>
    <scope>NUCLEOTIDE SEQUENCE</scope>
</reference>
<dbReference type="InterPro" id="IPR016812">
    <property type="entry name" value="PPase_methylesterase_euk"/>
</dbReference>
<protein>
    <recommendedName>
        <fullName evidence="2 6">Protein phosphatase methylesterase 1</fullName>
        <shortName evidence="6">PME-1</shortName>
        <ecNumber evidence="6">3.1.1.-</ecNumber>
    </recommendedName>
</protein>
<comment type="catalytic activity">
    <reaction evidence="5">
        <text>[phosphatase 2A protein]-C-terminal L-leucine methyl ester + H2O = [phosphatase 2A protein]-C-terminal L-leucine + methanol + H(+)</text>
        <dbReference type="Rhea" id="RHEA:48548"/>
        <dbReference type="Rhea" id="RHEA-COMP:12134"/>
        <dbReference type="Rhea" id="RHEA-COMP:12135"/>
        <dbReference type="ChEBI" id="CHEBI:15377"/>
        <dbReference type="ChEBI" id="CHEBI:15378"/>
        <dbReference type="ChEBI" id="CHEBI:17790"/>
        <dbReference type="ChEBI" id="CHEBI:90516"/>
        <dbReference type="ChEBI" id="CHEBI:90517"/>
        <dbReference type="EC" id="3.1.1.89"/>
    </reaction>
</comment>
<dbReference type="SUPFAM" id="SSF53474">
    <property type="entry name" value="alpha/beta-Hydrolases"/>
    <property type="match status" value="1"/>
</dbReference>
<keyword evidence="4 6" id="KW-0378">Hydrolase</keyword>
<dbReference type="PANTHER" id="PTHR14189:SF0">
    <property type="entry name" value="PROTEIN PHOSPHATASE METHYLESTERASE 1"/>
    <property type="match status" value="1"/>
</dbReference>
<keyword evidence="3 6" id="KW-0719">Serine esterase</keyword>
<comment type="caution">
    <text evidence="9">The sequence shown here is derived from an EMBL/GenBank/DDBJ whole genome shotgun (WGS) entry which is preliminary data.</text>
</comment>
<dbReference type="Pfam" id="PF12697">
    <property type="entry name" value="Abhydrolase_6"/>
    <property type="match status" value="1"/>
</dbReference>
<feature type="domain" description="AB hydrolase-1" evidence="8">
    <location>
        <begin position="87"/>
        <end position="359"/>
    </location>
</feature>
<comment type="function">
    <text evidence="6">Demethylates proteins that have been reversibly carboxymethylated.</text>
</comment>
<evidence type="ECO:0000256" key="6">
    <source>
        <dbReference type="PIRNR" id="PIRNR022950"/>
    </source>
</evidence>
<gene>
    <name evidence="9" type="ORF">PPACK8108_LOCUS16445</name>
    <name evidence="10" type="ORF">PPACK8108_LOCUS17408</name>
</gene>
<evidence type="ECO:0000256" key="7">
    <source>
        <dbReference type="PIRSR" id="PIRSR022950-1"/>
    </source>
</evidence>
<dbReference type="Gene3D" id="3.40.50.1820">
    <property type="entry name" value="alpha/beta hydrolase"/>
    <property type="match status" value="1"/>
</dbReference>
<feature type="active site" evidence="7">
    <location>
        <position position="199"/>
    </location>
</feature>
<evidence type="ECO:0000259" key="8">
    <source>
        <dbReference type="Pfam" id="PF12697"/>
    </source>
</evidence>
<accession>A0AAV0BBE9</accession>
<feature type="active site" evidence="7">
    <location>
        <position position="172"/>
    </location>
</feature>
<dbReference type="EC" id="3.1.1.-" evidence="6"/>
<dbReference type="AlphaFoldDB" id="A0AAV0BBE9"/>
<evidence type="ECO:0000256" key="4">
    <source>
        <dbReference type="ARBA" id="ARBA00022801"/>
    </source>
</evidence>
<dbReference type="PIRSF" id="PIRSF022950">
    <property type="entry name" value="PPase_methylesterase_euk"/>
    <property type="match status" value="1"/>
</dbReference>
<dbReference type="Proteomes" id="UP001153365">
    <property type="component" value="Unassembled WGS sequence"/>
</dbReference>
<organism evidence="9 11">
    <name type="scientific">Phakopsora pachyrhizi</name>
    <name type="common">Asian soybean rust disease fungus</name>
    <dbReference type="NCBI Taxonomy" id="170000"/>
    <lineage>
        <taxon>Eukaryota</taxon>
        <taxon>Fungi</taxon>
        <taxon>Dikarya</taxon>
        <taxon>Basidiomycota</taxon>
        <taxon>Pucciniomycotina</taxon>
        <taxon>Pucciniomycetes</taxon>
        <taxon>Pucciniales</taxon>
        <taxon>Phakopsoraceae</taxon>
        <taxon>Phakopsora</taxon>
    </lineage>
</organism>
<dbReference type="EMBL" id="CALTRL010004472">
    <property type="protein sequence ID" value="CAH7683122.1"/>
    <property type="molecule type" value="Genomic_DNA"/>
</dbReference>
<comment type="similarity">
    <text evidence="1 6">Belongs to the AB hydrolase superfamily.</text>
</comment>
<keyword evidence="11" id="KW-1185">Reference proteome</keyword>
<dbReference type="GO" id="GO:0051723">
    <property type="term" value="F:protein methylesterase activity"/>
    <property type="evidence" value="ECO:0007669"/>
    <property type="project" value="UniProtKB-EC"/>
</dbReference>
<evidence type="ECO:0000313" key="10">
    <source>
        <dbReference type="EMBL" id="CAH7683719.1"/>
    </source>
</evidence>
<dbReference type="InterPro" id="IPR000073">
    <property type="entry name" value="AB_hydrolase_1"/>
</dbReference>
<dbReference type="EMBL" id="CALTRL010004875">
    <property type="protein sequence ID" value="CAH7683719.1"/>
    <property type="molecule type" value="Genomic_DNA"/>
</dbReference>